<evidence type="ECO:0008006" key="4">
    <source>
        <dbReference type="Google" id="ProtNLM"/>
    </source>
</evidence>
<evidence type="ECO:0000313" key="3">
    <source>
        <dbReference type="Proteomes" id="UP001501725"/>
    </source>
</evidence>
<keyword evidence="3" id="KW-1185">Reference proteome</keyword>
<evidence type="ECO:0000256" key="1">
    <source>
        <dbReference type="SAM" id="Phobius"/>
    </source>
</evidence>
<dbReference type="EMBL" id="BAABGY010000006">
    <property type="protein sequence ID" value="GAA4327315.1"/>
    <property type="molecule type" value="Genomic_DNA"/>
</dbReference>
<keyword evidence="1" id="KW-0472">Membrane</keyword>
<protein>
    <recommendedName>
        <fullName evidence="4">DUF1493 family protein</fullName>
    </recommendedName>
</protein>
<name>A0ABP8GN63_9BACT</name>
<sequence>MDPEEQPYEQPVYTIPLDEVLAFVRMQTKRPDAGADSDLFADLHCTGKSFNKLVEAFGREFNVDVTGYKWYFHTDEDDHSIGTMLFKPPNERVQRMPITPEKLWVMANEGHWNINYPEHELPSSRADIFINILIFIAGALLLAYIAKRW</sequence>
<dbReference type="Pfam" id="PF07377">
    <property type="entry name" value="DUF1493"/>
    <property type="match status" value="1"/>
</dbReference>
<keyword evidence="1" id="KW-1133">Transmembrane helix</keyword>
<gene>
    <name evidence="2" type="ORF">GCM10023184_16480</name>
</gene>
<reference evidence="3" key="1">
    <citation type="journal article" date="2019" name="Int. J. Syst. Evol. Microbiol.">
        <title>The Global Catalogue of Microorganisms (GCM) 10K type strain sequencing project: providing services to taxonomists for standard genome sequencing and annotation.</title>
        <authorList>
            <consortium name="The Broad Institute Genomics Platform"/>
            <consortium name="The Broad Institute Genome Sequencing Center for Infectious Disease"/>
            <person name="Wu L."/>
            <person name="Ma J."/>
        </authorList>
    </citation>
    <scope>NUCLEOTIDE SEQUENCE [LARGE SCALE GENOMIC DNA]</scope>
    <source>
        <strain evidence="3">JCM 17919</strain>
    </source>
</reference>
<dbReference type="RefSeq" id="WP_345254986.1">
    <property type="nucleotide sequence ID" value="NZ_BAABGY010000006.1"/>
</dbReference>
<accession>A0ABP8GN63</accession>
<feature type="transmembrane region" description="Helical" evidence="1">
    <location>
        <begin position="128"/>
        <end position="146"/>
    </location>
</feature>
<evidence type="ECO:0000313" key="2">
    <source>
        <dbReference type="EMBL" id="GAA4327315.1"/>
    </source>
</evidence>
<keyword evidence="1" id="KW-0812">Transmembrane</keyword>
<proteinExistence type="predicted"/>
<dbReference type="InterPro" id="IPR010862">
    <property type="entry name" value="DUF1493"/>
</dbReference>
<dbReference type="Proteomes" id="UP001501725">
    <property type="component" value="Unassembled WGS sequence"/>
</dbReference>
<organism evidence="2 3">
    <name type="scientific">Flaviaesturariibacter amylovorans</name>
    <dbReference type="NCBI Taxonomy" id="1084520"/>
    <lineage>
        <taxon>Bacteria</taxon>
        <taxon>Pseudomonadati</taxon>
        <taxon>Bacteroidota</taxon>
        <taxon>Chitinophagia</taxon>
        <taxon>Chitinophagales</taxon>
        <taxon>Chitinophagaceae</taxon>
        <taxon>Flaviaestuariibacter</taxon>
    </lineage>
</organism>
<comment type="caution">
    <text evidence="2">The sequence shown here is derived from an EMBL/GenBank/DDBJ whole genome shotgun (WGS) entry which is preliminary data.</text>
</comment>